<feature type="signal peptide" evidence="1">
    <location>
        <begin position="1"/>
        <end position="31"/>
    </location>
</feature>
<dbReference type="EMBL" id="CYGY02000065">
    <property type="protein sequence ID" value="SIT48836.1"/>
    <property type="molecule type" value="Genomic_DNA"/>
</dbReference>
<evidence type="ECO:0000256" key="1">
    <source>
        <dbReference type="SAM" id="SignalP"/>
    </source>
</evidence>
<comment type="caution">
    <text evidence="2">The sequence shown here is derived from an EMBL/GenBank/DDBJ whole genome shotgun (WGS) entry which is preliminary data.</text>
</comment>
<keyword evidence="3" id="KW-1185">Reference proteome</keyword>
<evidence type="ECO:0008006" key="4">
    <source>
        <dbReference type="Google" id="ProtNLM"/>
    </source>
</evidence>
<proteinExistence type="predicted"/>
<evidence type="ECO:0000313" key="2">
    <source>
        <dbReference type="EMBL" id="SIT48836.1"/>
    </source>
</evidence>
<gene>
    <name evidence="2" type="ORF">BN2476_650081</name>
</gene>
<feature type="chain" id="PRO_5012456097" description="Porin domain-containing protein" evidence="1">
    <location>
        <begin position="32"/>
        <end position="89"/>
    </location>
</feature>
<reference evidence="2" key="1">
    <citation type="submission" date="2016-12" db="EMBL/GenBank/DDBJ databases">
        <authorList>
            <person name="Moulin L."/>
        </authorList>
    </citation>
    <scope>NUCLEOTIDE SEQUENCE [LARGE SCALE GENOMIC DNA]</scope>
    <source>
        <strain evidence="2">STM 7183</strain>
    </source>
</reference>
<evidence type="ECO:0000313" key="3">
    <source>
        <dbReference type="Proteomes" id="UP000195569"/>
    </source>
</evidence>
<accession>A0A1N7SN40</accession>
<dbReference type="AlphaFoldDB" id="A0A1N7SN40"/>
<protein>
    <recommendedName>
        <fullName evidence="4">Porin domain-containing protein</fullName>
    </recommendedName>
</protein>
<name>A0A1N7SN40_9BURK</name>
<organism evidence="2 3">
    <name type="scientific">Paraburkholderia piptadeniae</name>
    <dbReference type="NCBI Taxonomy" id="1701573"/>
    <lineage>
        <taxon>Bacteria</taxon>
        <taxon>Pseudomonadati</taxon>
        <taxon>Pseudomonadota</taxon>
        <taxon>Betaproteobacteria</taxon>
        <taxon>Burkholderiales</taxon>
        <taxon>Burkholderiaceae</taxon>
        <taxon>Paraburkholderia</taxon>
    </lineage>
</organism>
<sequence length="89" mass="9496">MRENGKVSEFRMSRICAGVAFCAFGMSIAHAQSSITLGGPLDEGVAFYSNSNGKRVARCRTRPSSRQSSFSVVVKTLVAGCARCSVSTR</sequence>
<dbReference type="Proteomes" id="UP000195569">
    <property type="component" value="Unassembled WGS sequence"/>
</dbReference>
<keyword evidence="1" id="KW-0732">Signal</keyword>